<dbReference type="AlphaFoldDB" id="A0A9X4RHZ0"/>
<dbReference type="InterPro" id="IPR001173">
    <property type="entry name" value="Glyco_trans_2-like"/>
</dbReference>
<comment type="caution">
    <text evidence="2">The sequence shown here is derived from an EMBL/GenBank/DDBJ whole genome shotgun (WGS) entry which is preliminary data.</text>
</comment>
<dbReference type="PANTHER" id="PTHR43685:SF2">
    <property type="entry name" value="GLYCOSYLTRANSFERASE 2-LIKE DOMAIN-CONTAINING PROTEIN"/>
    <property type="match status" value="1"/>
</dbReference>
<dbReference type="EMBL" id="JANRHA010000008">
    <property type="protein sequence ID" value="MDG3015606.1"/>
    <property type="molecule type" value="Genomic_DNA"/>
</dbReference>
<evidence type="ECO:0000259" key="1">
    <source>
        <dbReference type="Pfam" id="PF00535"/>
    </source>
</evidence>
<organism evidence="2 3">
    <name type="scientific">Speluncibacter jeojiensis</name>
    <dbReference type="NCBI Taxonomy" id="2710754"/>
    <lineage>
        <taxon>Bacteria</taxon>
        <taxon>Bacillati</taxon>
        <taxon>Actinomycetota</taxon>
        <taxon>Actinomycetes</taxon>
        <taxon>Mycobacteriales</taxon>
        <taxon>Speluncibacteraceae</taxon>
        <taxon>Speluncibacter</taxon>
    </lineage>
</organism>
<dbReference type="InterPro" id="IPR029044">
    <property type="entry name" value="Nucleotide-diphossugar_trans"/>
</dbReference>
<dbReference type="Gene3D" id="3.90.550.10">
    <property type="entry name" value="Spore Coat Polysaccharide Biosynthesis Protein SpsA, Chain A"/>
    <property type="match status" value="1"/>
</dbReference>
<keyword evidence="2" id="KW-0808">Transferase</keyword>
<evidence type="ECO:0000313" key="3">
    <source>
        <dbReference type="Proteomes" id="UP001152755"/>
    </source>
</evidence>
<accession>A0A9X4RHZ0</accession>
<reference evidence="2" key="1">
    <citation type="submission" date="2022-08" db="EMBL/GenBank/DDBJ databases">
        <title>Genome analysis of Corynebacteriales strain.</title>
        <authorList>
            <person name="Lee S.D."/>
        </authorList>
    </citation>
    <scope>NUCLEOTIDE SEQUENCE</scope>
    <source>
        <strain evidence="2">D3-21</strain>
    </source>
</reference>
<gene>
    <name evidence="2" type="ORF">NVS88_13680</name>
</gene>
<dbReference type="EC" id="2.4.-.-" evidence="2"/>
<dbReference type="InterPro" id="IPR050834">
    <property type="entry name" value="Glycosyltransf_2"/>
</dbReference>
<dbReference type="Pfam" id="PF00535">
    <property type="entry name" value="Glycos_transf_2"/>
    <property type="match status" value="1"/>
</dbReference>
<dbReference type="GO" id="GO:0016757">
    <property type="term" value="F:glycosyltransferase activity"/>
    <property type="evidence" value="ECO:0007669"/>
    <property type="project" value="UniProtKB-KW"/>
</dbReference>
<feature type="domain" description="Glycosyltransferase 2-like" evidence="1">
    <location>
        <begin position="6"/>
        <end position="167"/>
    </location>
</feature>
<name>A0A9X4RHZ0_9ACTN</name>
<dbReference type="PANTHER" id="PTHR43685">
    <property type="entry name" value="GLYCOSYLTRANSFERASE"/>
    <property type="match status" value="1"/>
</dbReference>
<dbReference type="Proteomes" id="UP001152755">
    <property type="component" value="Unassembled WGS sequence"/>
</dbReference>
<sequence>MPDLVSVVIPTYNALEYLDTQLEALAAQDYSGDFEVIVSDNGSTDGLRDHLENHPLAERLRLKRIDSSAVQGAPHARNAGAAAAHGEFLVFCDADDKVSPGWLSALVGAGQDYDSVSGPVETTTLNTARVAEWRPVNPPEKQEETPGFLPFGLSGNFGIWRTVFDQVGGFDESLNVGEDVDMSWRIQLAGFTLGHVPAALVAYRLRDSYGALWRQTSAYGAAGVQLYRDYRWYGVKAMNPLHITFLVTLLVVRNPLVPKVISRISTGRWIYYAASFAGRIRGCVKYRTYYI</sequence>
<protein>
    <submittedName>
        <fullName evidence="2">Glycosyltransferase</fullName>
        <ecNumber evidence="2">2.4.-.-</ecNumber>
    </submittedName>
</protein>
<keyword evidence="3" id="KW-1185">Reference proteome</keyword>
<evidence type="ECO:0000313" key="2">
    <source>
        <dbReference type="EMBL" id="MDG3015606.1"/>
    </source>
</evidence>
<proteinExistence type="predicted"/>
<dbReference type="RefSeq" id="WP_332520126.1">
    <property type="nucleotide sequence ID" value="NZ_JANRHA010000008.1"/>
</dbReference>
<dbReference type="SUPFAM" id="SSF53448">
    <property type="entry name" value="Nucleotide-diphospho-sugar transferases"/>
    <property type="match status" value="1"/>
</dbReference>
<keyword evidence="2" id="KW-0328">Glycosyltransferase</keyword>